<dbReference type="CDD" id="cd07033">
    <property type="entry name" value="TPP_PYR_DXS_TK_like"/>
    <property type="match status" value="1"/>
</dbReference>
<dbReference type="InterPro" id="IPR005475">
    <property type="entry name" value="Transketolase-like_Pyr-bd"/>
</dbReference>
<dbReference type="RefSeq" id="WP_002595748.1">
    <property type="nucleotide sequence ID" value="NZ_KB851020.1"/>
</dbReference>
<protein>
    <recommendedName>
        <fullName evidence="4">Transketolase-like pyrimidine-binding domain-containing protein</fullName>
    </recommendedName>
</protein>
<dbReference type="Gene3D" id="3.40.50.920">
    <property type="match status" value="1"/>
</dbReference>
<evidence type="ECO:0000313" key="5">
    <source>
        <dbReference type="EMBL" id="ENZ15176.1"/>
    </source>
</evidence>
<comment type="cofactor">
    <cofactor evidence="1">
        <name>thiamine diphosphate</name>
        <dbReference type="ChEBI" id="CHEBI:58937"/>
    </cofactor>
</comment>
<reference evidence="5 6" key="1">
    <citation type="submission" date="2013-01" db="EMBL/GenBank/DDBJ databases">
        <title>The Genome Sequence of Clostridium clostridioforme 90A8.</title>
        <authorList>
            <consortium name="The Broad Institute Genome Sequencing Platform"/>
            <person name="Earl A."/>
            <person name="Ward D."/>
            <person name="Feldgarden M."/>
            <person name="Gevers D."/>
            <person name="Courvalin P."/>
            <person name="Lambert T."/>
            <person name="Walker B."/>
            <person name="Young S.K."/>
            <person name="Zeng Q."/>
            <person name="Gargeya S."/>
            <person name="Fitzgerald M."/>
            <person name="Haas B."/>
            <person name="Abouelleil A."/>
            <person name="Alvarado L."/>
            <person name="Arachchi H.M."/>
            <person name="Berlin A.M."/>
            <person name="Chapman S.B."/>
            <person name="Dewar J."/>
            <person name="Goldberg J."/>
            <person name="Griggs A."/>
            <person name="Gujja S."/>
            <person name="Hansen M."/>
            <person name="Howarth C."/>
            <person name="Imamovic A."/>
            <person name="Larimer J."/>
            <person name="McCowan C."/>
            <person name="Murphy C."/>
            <person name="Neiman D."/>
            <person name="Pearson M."/>
            <person name="Priest M."/>
            <person name="Roberts A."/>
            <person name="Saif S."/>
            <person name="Shea T."/>
            <person name="Sisk P."/>
            <person name="Sykes S."/>
            <person name="Wortman J."/>
            <person name="Nusbaum C."/>
            <person name="Birren B."/>
        </authorList>
    </citation>
    <scope>NUCLEOTIDE SEQUENCE [LARGE SCALE GENOMIC DNA]</scope>
    <source>
        <strain evidence="5 6">90A8</strain>
    </source>
</reference>
<comment type="similarity">
    <text evidence="2">Belongs to the transketolase family.</text>
</comment>
<name>A0A0E2HAM1_9FIRM</name>
<organism evidence="5 6">
    <name type="scientific">[Clostridium] clostridioforme 90A8</name>
    <dbReference type="NCBI Taxonomy" id="999408"/>
    <lineage>
        <taxon>Bacteria</taxon>
        <taxon>Bacillati</taxon>
        <taxon>Bacillota</taxon>
        <taxon>Clostridia</taxon>
        <taxon>Lachnospirales</taxon>
        <taxon>Lachnospiraceae</taxon>
        <taxon>Enterocloster</taxon>
    </lineage>
</organism>
<dbReference type="Pfam" id="PF02780">
    <property type="entry name" value="Transketolase_C"/>
    <property type="match status" value="1"/>
</dbReference>
<dbReference type="PANTHER" id="PTHR43825:SF1">
    <property type="entry name" value="TRANSKETOLASE-LIKE PYRIMIDINE-BINDING DOMAIN-CONTAINING PROTEIN"/>
    <property type="match status" value="1"/>
</dbReference>
<dbReference type="Pfam" id="PF02779">
    <property type="entry name" value="Transket_pyr"/>
    <property type="match status" value="1"/>
</dbReference>
<dbReference type="SUPFAM" id="SSF52922">
    <property type="entry name" value="TK C-terminal domain-like"/>
    <property type="match status" value="1"/>
</dbReference>
<proteinExistence type="inferred from homology"/>
<sequence>MGMALRDIYGESLVKYAGLNDRVVVLDADLSNSSKTCMMAAAYPERVFDVGIAEGNMAAMGAGFARSGFIPFVNTFATLASSMCALSAKALIGYSGLNVRIVGSNNGLGGGYDGATHHAIEDINVMRGIPGMLVMSPSDGIMLDWMVKMLVEDYKGPAYVSIPRNGYENIYDTGENFKIGKAKQLSEGKDAAIFAAGLSVYRAGKAVEILAAQGIRASLFDMFTIKPLDRETVIRAAGETGAVVIVEEHSIIGGLGTAVLEVLAEEKIQAEISRLGIRDCYTESGSYEELVEIFGLGTNSIVNEVRSVVSRKEDMGCGRR</sequence>
<dbReference type="SMART" id="SM00861">
    <property type="entry name" value="Transket_pyr"/>
    <property type="match status" value="1"/>
</dbReference>
<dbReference type="SUPFAM" id="SSF52518">
    <property type="entry name" value="Thiamin diphosphate-binding fold (THDP-binding)"/>
    <property type="match status" value="1"/>
</dbReference>
<comment type="caution">
    <text evidence="5">The sequence shown here is derived from an EMBL/GenBank/DDBJ whole genome shotgun (WGS) entry which is preliminary data.</text>
</comment>
<evidence type="ECO:0000313" key="6">
    <source>
        <dbReference type="Proteomes" id="UP000013085"/>
    </source>
</evidence>
<dbReference type="InterPro" id="IPR033248">
    <property type="entry name" value="Transketolase_C"/>
</dbReference>
<feature type="domain" description="Transketolase-like pyrimidine-binding" evidence="4">
    <location>
        <begin position="3"/>
        <end position="169"/>
    </location>
</feature>
<evidence type="ECO:0000256" key="2">
    <source>
        <dbReference type="ARBA" id="ARBA00007131"/>
    </source>
</evidence>
<dbReference type="PATRIC" id="fig|999408.3.peg.2495"/>
<gene>
    <name evidence="5" type="ORF">HMPREF1090_02322</name>
</gene>
<keyword evidence="3" id="KW-0786">Thiamine pyrophosphate</keyword>
<dbReference type="Proteomes" id="UP000013085">
    <property type="component" value="Unassembled WGS sequence"/>
</dbReference>
<evidence type="ECO:0000256" key="1">
    <source>
        <dbReference type="ARBA" id="ARBA00001964"/>
    </source>
</evidence>
<dbReference type="InterPro" id="IPR029061">
    <property type="entry name" value="THDP-binding"/>
</dbReference>
<dbReference type="EMBL" id="AGYR01000024">
    <property type="protein sequence ID" value="ENZ15176.1"/>
    <property type="molecule type" value="Genomic_DNA"/>
</dbReference>
<dbReference type="PANTHER" id="PTHR43825">
    <property type="entry name" value="PYRUVATE DEHYDROGENASE E1 COMPONENT"/>
    <property type="match status" value="1"/>
</dbReference>
<dbReference type="InterPro" id="IPR051157">
    <property type="entry name" value="PDH/Transketolase"/>
</dbReference>
<dbReference type="InterPro" id="IPR009014">
    <property type="entry name" value="Transketo_C/PFOR_II"/>
</dbReference>
<evidence type="ECO:0000256" key="3">
    <source>
        <dbReference type="ARBA" id="ARBA00023052"/>
    </source>
</evidence>
<dbReference type="HOGENOM" id="CLU_009227_1_1_9"/>
<evidence type="ECO:0000259" key="4">
    <source>
        <dbReference type="SMART" id="SM00861"/>
    </source>
</evidence>
<dbReference type="FunFam" id="3.40.50.970:FF:000129">
    <property type="entry name" value="Transketolase"/>
    <property type="match status" value="1"/>
</dbReference>
<accession>A0A0E2HAM1</accession>
<dbReference type="AlphaFoldDB" id="A0A0E2HAM1"/>
<dbReference type="Gene3D" id="3.40.50.970">
    <property type="match status" value="1"/>
</dbReference>